<evidence type="ECO:0000313" key="1">
    <source>
        <dbReference type="EMBL" id="MDF9409933.1"/>
    </source>
</evidence>
<reference evidence="1" key="1">
    <citation type="submission" date="2022-02" db="EMBL/GenBank/DDBJ databases">
        <authorList>
            <person name="Leng L."/>
        </authorList>
    </citation>
    <scope>NUCLEOTIDE SEQUENCE</scope>
    <source>
        <strain evidence="1">JI</strain>
    </source>
</reference>
<dbReference type="EMBL" id="JAKOAV010000052">
    <property type="protein sequence ID" value="MDF9409933.1"/>
    <property type="molecule type" value="Genomic_DNA"/>
</dbReference>
<organism evidence="1 2">
    <name type="scientific">Pelotomaculum isophthalicicum JI</name>
    <dbReference type="NCBI Taxonomy" id="947010"/>
    <lineage>
        <taxon>Bacteria</taxon>
        <taxon>Bacillati</taxon>
        <taxon>Bacillota</taxon>
        <taxon>Clostridia</taxon>
        <taxon>Eubacteriales</taxon>
        <taxon>Desulfotomaculaceae</taxon>
        <taxon>Pelotomaculum</taxon>
    </lineage>
</organism>
<proteinExistence type="predicted"/>
<dbReference type="RefSeq" id="WP_277445459.1">
    <property type="nucleotide sequence ID" value="NZ_JAKOAV010000052.1"/>
</dbReference>
<dbReference type="AlphaFoldDB" id="A0A9X4H5U6"/>
<keyword evidence="2" id="KW-1185">Reference proteome</keyword>
<gene>
    <name evidence="1" type="ORF">L7E55_16545</name>
</gene>
<sequence>MEINYSTSFFTVAILIVASGCSSNPKILSPEPAKSDSANEPDSSHVNFTRFAGSDNWQKNKLQWLPDIV</sequence>
<protein>
    <submittedName>
        <fullName evidence="1">Uncharacterized protein</fullName>
    </submittedName>
</protein>
<accession>A0A9X4H5U6</accession>
<dbReference type="Proteomes" id="UP001154312">
    <property type="component" value="Unassembled WGS sequence"/>
</dbReference>
<comment type="caution">
    <text evidence="1">The sequence shown here is derived from an EMBL/GenBank/DDBJ whole genome shotgun (WGS) entry which is preliminary data.</text>
</comment>
<name>A0A9X4H5U6_9FIRM</name>
<evidence type="ECO:0000313" key="2">
    <source>
        <dbReference type="Proteomes" id="UP001154312"/>
    </source>
</evidence>